<protein>
    <submittedName>
        <fullName evidence="1">Uncharacterized protein</fullName>
    </submittedName>
</protein>
<proteinExistence type="predicted"/>
<dbReference type="AlphaFoldDB" id="A0A4Q2E1R5"/>
<comment type="caution">
    <text evidence="1">The sequence shown here is derived from an EMBL/GenBank/DDBJ whole genome shotgun (WGS) entry which is preliminary data.</text>
</comment>
<evidence type="ECO:0000313" key="2">
    <source>
        <dbReference type="Proteomes" id="UP000290875"/>
    </source>
</evidence>
<accession>A0A4Q2E1R5</accession>
<organism evidence="1 2">
    <name type="scientific">Enterobacter cloacae</name>
    <dbReference type="NCBI Taxonomy" id="550"/>
    <lineage>
        <taxon>Bacteria</taxon>
        <taxon>Pseudomonadati</taxon>
        <taxon>Pseudomonadota</taxon>
        <taxon>Gammaproteobacteria</taxon>
        <taxon>Enterobacterales</taxon>
        <taxon>Enterobacteriaceae</taxon>
        <taxon>Enterobacter</taxon>
        <taxon>Enterobacter cloacae complex</taxon>
    </lineage>
</organism>
<gene>
    <name evidence="1" type="ORF">DM877_23030</name>
</gene>
<evidence type="ECO:0000313" key="1">
    <source>
        <dbReference type="EMBL" id="RXW26649.1"/>
    </source>
</evidence>
<dbReference type="EMBL" id="QJSL01000029">
    <property type="protein sequence ID" value="RXW26649.1"/>
    <property type="molecule type" value="Genomic_DNA"/>
</dbReference>
<dbReference type="Proteomes" id="UP000290875">
    <property type="component" value="Unassembled WGS sequence"/>
</dbReference>
<sequence length="91" mass="10372">MRNKRSSMATGAPGIYCEDVYPIITDNFDMKYKEKIRKSMAIISIRKRDFKLNLKVFLVVINPTTQSTYICSKKANLAPEISAPTIEINRA</sequence>
<name>A0A4Q2E1R5_ENTCL</name>
<reference evidence="1 2" key="1">
    <citation type="submission" date="2018-06" db="EMBL/GenBank/DDBJ databases">
        <title>Carbapenemase-producing Enterobacteriaceae present in wastewater treatment plant effluent and nearby surface waters in the US.</title>
        <authorList>
            <person name="Mathys D.A."/>
            <person name="Mollenkopf D.F."/>
            <person name="Feicht S.M."/>
            <person name="Adams R.J."/>
            <person name="Albers A.L."/>
            <person name="Grooters S.V."/>
            <person name="Stuever D.M."/>
            <person name="Daniels J.B."/>
            <person name="Wittum T.E."/>
        </authorList>
    </citation>
    <scope>NUCLEOTIDE SEQUENCE [LARGE SCALE GENOMIC DNA]</scope>
    <source>
        <strain evidence="1 2">GEO_4_Eff_A</strain>
    </source>
</reference>